<dbReference type="EMBL" id="JAFIDN010000001">
    <property type="protein sequence ID" value="MBP3191222.1"/>
    <property type="molecule type" value="Genomic_DNA"/>
</dbReference>
<sequence>MNPVLDTLERLAQQAQDTWQDDEFQQRLDDARARLAHMVRTNPLGSVGIALLAGFLIGKITKRGRKE</sequence>
<protein>
    <recommendedName>
        <fullName evidence="4">DUF883 domain-containing protein</fullName>
    </recommendedName>
</protein>
<evidence type="ECO:0000313" key="2">
    <source>
        <dbReference type="EMBL" id="MBP3191222.1"/>
    </source>
</evidence>
<proteinExistence type="predicted"/>
<keyword evidence="1" id="KW-0812">Transmembrane</keyword>
<feature type="transmembrane region" description="Helical" evidence="1">
    <location>
        <begin position="44"/>
        <end position="61"/>
    </location>
</feature>
<reference evidence="2" key="1">
    <citation type="submission" date="2021-02" db="EMBL/GenBank/DDBJ databases">
        <title>Natronogracilivirga saccharolytica gen. nov. sp. nov. a new anaerobic, haloalkiliphilic carbohydrate-fermenting bacterium from soda lake and proposing of Cyclonatronumiaceae fam. nov. in the phylum Balneolaeota.</title>
        <authorList>
            <person name="Zhilina T.N."/>
            <person name="Sorokin D.Y."/>
            <person name="Zavarzina D.G."/>
            <person name="Toshchakov S.V."/>
            <person name="Kublanov I.V."/>
        </authorList>
    </citation>
    <scope>NUCLEOTIDE SEQUENCE</scope>
    <source>
        <strain evidence="2">Z-1702</strain>
    </source>
</reference>
<dbReference type="AlphaFoldDB" id="A0A8J7UU81"/>
<gene>
    <name evidence="2" type="ORF">NATSA_00955</name>
</gene>
<evidence type="ECO:0000256" key="1">
    <source>
        <dbReference type="SAM" id="Phobius"/>
    </source>
</evidence>
<keyword evidence="1" id="KW-0472">Membrane</keyword>
<keyword evidence="3" id="KW-1185">Reference proteome</keyword>
<dbReference type="RefSeq" id="WP_210509509.1">
    <property type="nucleotide sequence ID" value="NZ_JAFIDN010000001.1"/>
</dbReference>
<organism evidence="2 3">
    <name type="scientific">Natronogracilivirga saccharolytica</name>
    <dbReference type="NCBI Taxonomy" id="2812953"/>
    <lineage>
        <taxon>Bacteria</taxon>
        <taxon>Pseudomonadati</taxon>
        <taxon>Balneolota</taxon>
        <taxon>Balneolia</taxon>
        <taxon>Balneolales</taxon>
        <taxon>Cyclonatronaceae</taxon>
        <taxon>Natronogracilivirga</taxon>
    </lineage>
</organism>
<evidence type="ECO:0000313" key="3">
    <source>
        <dbReference type="Proteomes" id="UP000673975"/>
    </source>
</evidence>
<accession>A0A8J7UU81</accession>
<evidence type="ECO:0008006" key="4">
    <source>
        <dbReference type="Google" id="ProtNLM"/>
    </source>
</evidence>
<name>A0A8J7UU81_9BACT</name>
<keyword evidence="1" id="KW-1133">Transmembrane helix</keyword>
<dbReference type="Proteomes" id="UP000673975">
    <property type="component" value="Unassembled WGS sequence"/>
</dbReference>
<comment type="caution">
    <text evidence="2">The sequence shown here is derived from an EMBL/GenBank/DDBJ whole genome shotgun (WGS) entry which is preliminary data.</text>
</comment>